<dbReference type="GO" id="GO:0004930">
    <property type="term" value="F:G protein-coupled receptor activity"/>
    <property type="evidence" value="ECO:0007669"/>
    <property type="project" value="InterPro"/>
</dbReference>
<evidence type="ECO:0000313" key="9">
    <source>
        <dbReference type="Proteomes" id="UP000663889"/>
    </source>
</evidence>
<evidence type="ECO:0000256" key="6">
    <source>
        <dbReference type="SAM" id="Phobius"/>
    </source>
</evidence>
<feature type="disulfide bond" evidence="5">
    <location>
        <begin position="154"/>
        <end position="163"/>
    </location>
</feature>
<organism evidence="8 9">
    <name type="scientific">Rotaria sordida</name>
    <dbReference type="NCBI Taxonomy" id="392033"/>
    <lineage>
        <taxon>Eukaryota</taxon>
        <taxon>Metazoa</taxon>
        <taxon>Spiralia</taxon>
        <taxon>Gnathifera</taxon>
        <taxon>Rotifera</taxon>
        <taxon>Eurotatoria</taxon>
        <taxon>Bdelloidea</taxon>
        <taxon>Philodinida</taxon>
        <taxon>Philodinidae</taxon>
        <taxon>Rotaria</taxon>
    </lineage>
</organism>
<keyword evidence="5" id="KW-1015">Disulfide bond</keyword>
<dbReference type="SUPFAM" id="SSF57196">
    <property type="entry name" value="EGF/Laminin"/>
    <property type="match status" value="1"/>
</dbReference>
<keyword evidence="4 6" id="KW-0472">Membrane</keyword>
<feature type="transmembrane region" description="Helical" evidence="6">
    <location>
        <begin position="372"/>
        <end position="398"/>
    </location>
</feature>
<feature type="transmembrane region" description="Helical" evidence="6">
    <location>
        <begin position="456"/>
        <end position="474"/>
    </location>
</feature>
<evidence type="ECO:0000256" key="4">
    <source>
        <dbReference type="ARBA" id="ARBA00023136"/>
    </source>
</evidence>
<dbReference type="EMBL" id="CAJNOU010002451">
    <property type="protein sequence ID" value="CAF1322749.1"/>
    <property type="molecule type" value="Genomic_DNA"/>
</dbReference>
<dbReference type="PROSITE" id="PS00022">
    <property type="entry name" value="EGF_1"/>
    <property type="match status" value="1"/>
</dbReference>
<dbReference type="PROSITE" id="PS00237">
    <property type="entry name" value="G_PROTEIN_RECEP_F1_1"/>
    <property type="match status" value="1"/>
</dbReference>
<evidence type="ECO:0000256" key="3">
    <source>
        <dbReference type="ARBA" id="ARBA00022989"/>
    </source>
</evidence>
<dbReference type="Proteomes" id="UP000663889">
    <property type="component" value="Unassembled WGS sequence"/>
</dbReference>
<feature type="domain" description="EGF-like" evidence="7">
    <location>
        <begin position="124"/>
        <end position="164"/>
    </location>
</feature>
<proteinExistence type="predicted"/>
<comment type="subcellular location">
    <subcellularLocation>
        <location evidence="1">Membrane</location>
    </subcellularLocation>
</comment>
<evidence type="ECO:0000313" key="8">
    <source>
        <dbReference type="EMBL" id="CAF1322749.1"/>
    </source>
</evidence>
<dbReference type="AlphaFoldDB" id="A0A815F0P2"/>
<dbReference type="GO" id="GO:0016020">
    <property type="term" value="C:membrane"/>
    <property type="evidence" value="ECO:0007669"/>
    <property type="project" value="UniProtKB-SubCell"/>
</dbReference>
<comment type="caution">
    <text evidence="8">The sequence shown here is derived from an EMBL/GenBank/DDBJ whole genome shotgun (WGS) entry which is preliminary data.</text>
</comment>
<sequence length="592" mass="69253">MKIVYCYPQGLFIDNVNDNFLTLSVLTEDLNTIYILLVMLINNDKDKQEIHSYEEIIHKSQYDCPIKYNIYLLYSSRPKVISNNYSIRIDVFTPRKNSIDYHASWNLPIPFIFLPVNRLATQINVPIKKNICKNGGTYIPINDDNSNNNFQCICTEYFTGPTCEQSRRKLEISLGDIDQSSHIFIHLITVNSKAQLTRTTIVKKISINQRYVSLNLTIEFHLVFIEVNNDYYLIYSSLNNNLSIIKRIHSSDRCPSYEELFNLTMINWHPLRRVKYYHDVCNKYKELNCYFDESLMCLCTNEYHANCFNLKRYKSYLCRHKPICPSTLICICSNCYYGDRCQYYAEGFSLSLDAIFNFEIKRYISFINQPSMVTICAILTMIMFILGFLNGSLSIITFYDKKLREVGCGIYLLGTSIISLLIMSVFALNFWLLFIAQSNLVINRSFLLVRCITIESLLKILFSITNWLNACVAAERSLTIHQGIHFNKEKSKRIAKKIFLFLIIFSIGSNIHESIHHQLLDDIEEEPILRLISSFTTGCVKSTRNPWLFILGYYISYVPSMLTFIIYIIPSDLFKKEFYQTIRRIQQQLSRQ</sequence>
<dbReference type="PROSITE" id="PS50026">
    <property type="entry name" value="EGF_3"/>
    <property type="match status" value="1"/>
</dbReference>
<feature type="transmembrane region" description="Helical" evidence="6">
    <location>
        <begin position="410"/>
        <end position="436"/>
    </location>
</feature>
<dbReference type="InterPro" id="IPR000742">
    <property type="entry name" value="EGF"/>
</dbReference>
<evidence type="ECO:0000259" key="7">
    <source>
        <dbReference type="PROSITE" id="PS50026"/>
    </source>
</evidence>
<evidence type="ECO:0000256" key="1">
    <source>
        <dbReference type="ARBA" id="ARBA00004370"/>
    </source>
</evidence>
<evidence type="ECO:0000256" key="2">
    <source>
        <dbReference type="ARBA" id="ARBA00022692"/>
    </source>
</evidence>
<reference evidence="8" key="1">
    <citation type="submission" date="2021-02" db="EMBL/GenBank/DDBJ databases">
        <authorList>
            <person name="Nowell W R."/>
        </authorList>
    </citation>
    <scope>NUCLEOTIDE SEQUENCE</scope>
</reference>
<name>A0A815F0P2_9BILA</name>
<accession>A0A815F0P2</accession>
<keyword evidence="2 6" id="KW-0812">Transmembrane</keyword>
<dbReference type="CDD" id="cd00054">
    <property type="entry name" value="EGF_CA"/>
    <property type="match status" value="1"/>
</dbReference>
<evidence type="ECO:0000256" key="5">
    <source>
        <dbReference type="PROSITE-ProRule" id="PRU00076"/>
    </source>
</evidence>
<protein>
    <recommendedName>
        <fullName evidence="7">EGF-like domain-containing protein</fullName>
    </recommendedName>
</protein>
<feature type="transmembrane region" description="Helical" evidence="6">
    <location>
        <begin position="547"/>
        <end position="569"/>
    </location>
</feature>
<keyword evidence="5" id="KW-0245">EGF-like domain</keyword>
<dbReference type="Gene3D" id="2.10.25.10">
    <property type="entry name" value="Laminin"/>
    <property type="match status" value="1"/>
</dbReference>
<keyword evidence="3 6" id="KW-1133">Transmembrane helix</keyword>
<gene>
    <name evidence="8" type="ORF">SEV965_LOCUS27401</name>
</gene>
<dbReference type="SUPFAM" id="SSF81321">
    <property type="entry name" value="Family A G protein-coupled receptor-like"/>
    <property type="match status" value="1"/>
</dbReference>
<comment type="caution">
    <text evidence="5">Lacks conserved residue(s) required for the propagation of feature annotation.</text>
</comment>
<dbReference type="Gene3D" id="1.20.1070.10">
    <property type="entry name" value="Rhodopsin 7-helix transmembrane proteins"/>
    <property type="match status" value="1"/>
</dbReference>
<dbReference type="InterPro" id="IPR000276">
    <property type="entry name" value="GPCR_Rhodpsn"/>
</dbReference>